<dbReference type="InterPro" id="IPR014729">
    <property type="entry name" value="Rossmann-like_a/b/a_fold"/>
</dbReference>
<dbReference type="PANTHER" id="PTHR10890:SF25">
    <property type="entry name" value="CYSTEINE--TRNA LIGASE, CHLOROPLASTIC_MITOCHONDRIAL"/>
    <property type="match status" value="1"/>
</dbReference>
<reference evidence="19 20" key="1">
    <citation type="journal article" date="2017" name="Genome Biol.">
        <title>New reference genome sequences of hot pepper reveal the massive evolution of plant disease-resistance genes by retroduplication.</title>
        <authorList>
            <person name="Kim S."/>
            <person name="Park J."/>
            <person name="Yeom S.I."/>
            <person name="Kim Y.M."/>
            <person name="Seo E."/>
            <person name="Kim K.T."/>
            <person name="Kim M.S."/>
            <person name="Lee J.M."/>
            <person name="Cheong K."/>
            <person name="Shin H.S."/>
            <person name="Kim S.B."/>
            <person name="Han K."/>
            <person name="Lee J."/>
            <person name="Park M."/>
            <person name="Lee H.A."/>
            <person name="Lee H.Y."/>
            <person name="Lee Y."/>
            <person name="Oh S."/>
            <person name="Lee J.H."/>
            <person name="Choi E."/>
            <person name="Choi E."/>
            <person name="Lee S.E."/>
            <person name="Jeon J."/>
            <person name="Kim H."/>
            <person name="Choi G."/>
            <person name="Song H."/>
            <person name="Lee J."/>
            <person name="Lee S.C."/>
            <person name="Kwon J.K."/>
            <person name="Lee H.Y."/>
            <person name="Koo N."/>
            <person name="Hong Y."/>
            <person name="Kim R.W."/>
            <person name="Kang W.H."/>
            <person name="Huh J.H."/>
            <person name="Kang B.C."/>
            <person name="Yang T.J."/>
            <person name="Lee Y.H."/>
            <person name="Bennetzen J.L."/>
            <person name="Choi D."/>
        </authorList>
    </citation>
    <scope>NUCLEOTIDE SEQUENCE [LARGE SCALE GENOMIC DNA]</scope>
    <source>
        <strain evidence="20">cv. PBC81</strain>
    </source>
</reference>
<comment type="cofactor">
    <cofactor evidence="1">
        <name>Zn(2+)</name>
        <dbReference type="ChEBI" id="CHEBI:29105"/>
    </cofactor>
</comment>
<dbReference type="SUPFAM" id="SSF47323">
    <property type="entry name" value="Anticodon-binding domain of a subclass of class I aminoacyl-tRNA synthetases"/>
    <property type="match status" value="1"/>
</dbReference>
<keyword evidence="15" id="KW-0496">Mitochondrion</keyword>
<keyword evidence="13" id="KW-0648">Protein biosynthesis</keyword>
<gene>
    <name evidence="19" type="ORF">CQW23_05926</name>
</gene>
<evidence type="ECO:0000256" key="5">
    <source>
        <dbReference type="ARBA" id="ARBA00012832"/>
    </source>
</evidence>
<protein>
    <recommendedName>
        <fullName evidence="5">cysteine--tRNA ligase</fullName>
        <ecNumber evidence="5">6.1.1.16</ecNumber>
    </recommendedName>
    <alternativeName>
        <fullName evidence="17">Cysteinyl-tRNA synthetase</fullName>
    </alternativeName>
</protein>
<keyword evidence="7" id="KW-0436">Ligase</keyword>
<dbReference type="InterPro" id="IPR024909">
    <property type="entry name" value="Cys-tRNA/MSH_ligase"/>
</dbReference>
<dbReference type="STRING" id="33114.A0A2G2XIX7"/>
<dbReference type="PANTHER" id="PTHR10890">
    <property type="entry name" value="CYSTEINYL-TRNA SYNTHETASE"/>
    <property type="match status" value="1"/>
</dbReference>
<keyword evidence="11" id="KW-0862">Zinc</keyword>
<evidence type="ECO:0000256" key="13">
    <source>
        <dbReference type="ARBA" id="ARBA00022917"/>
    </source>
</evidence>
<keyword evidence="16" id="KW-0030">Aminoacyl-tRNA synthetase</keyword>
<dbReference type="Pfam" id="PF01406">
    <property type="entry name" value="tRNA-synt_1e"/>
    <property type="match status" value="1"/>
</dbReference>
<evidence type="ECO:0000256" key="1">
    <source>
        <dbReference type="ARBA" id="ARBA00001947"/>
    </source>
</evidence>
<dbReference type="GO" id="GO:0009507">
    <property type="term" value="C:chloroplast"/>
    <property type="evidence" value="ECO:0007669"/>
    <property type="project" value="UniProtKB-SubCell"/>
</dbReference>
<dbReference type="GO" id="GO:0006423">
    <property type="term" value="P:cysteinyl-tRNA aminoacylation"/>
    <property type="evidence" value="ECO:0007669"/>
    <property type="project" value="InterPro"/>
</dbReference>
<dbReference type="InterPro" id="IPR015803">
    <property type="entry name" value="Cys-tRNA-ligase"/>
</dbReference>
<keyword evidence="10" id="KW-0547">Nucleotide-binding</keyword>
<proteinExistence type="inferred from homology"/>
<keyword evidence="12" id="KW-0067">ATP-binding</keyword>
<dbReference type="InterPro" id="IPR009080">
    <property type="entry name" value="tRNAsynth_Ia_anticodon-bd"/>
</dbReference>
<keyword evidence="8" id="KW-0934">Plastid</keyword>
<dbReference type="CDD" id="cd00672">
    <property type="entry name" value="CysRS_core"/>
    <property type="match status" value="1"/>
</dbReference>
<evidence type="ECO:0000256" key="17">
    <source>
        <dbReference type="ARBA" id="ARBA00031499"/>
    </source>
</evidence>
<dbReference type="FunFam" id="1.20.120.1910:FF:000003">
    <property type="entry name" value="Cysteine--tRNA ligase CPS1, chloroplastic/mitochondrial"/>
    <property type="match status" value="1"/>
</dbReference>
<keyword evidence="14" id="KW-0809">Transit peptide</keyword>
<dbReference type="SUPFAM" id="SSF52374">
    <property type="entry name" value="Nucleotidylyl transferase"/>
    <property type="match status" value="1"/>
</dbReference>
<evidence type="ECO:0000313" key="19">
    <source>
        <dbReference type="EMBL" id="PHT57440.1"/>
    </source>
</evidence>
<comment type="caution">
    <text evidence="19">The sequence shown here is derived from an EMBL/GenBank/DDBJ whole genome shotgun (WGS) entry which is preliminary data.</text>
</comment>
<dbReference type="InterPro" id="IPR032678">
    <property type="entry name" value="tRNA-synt_1_cat_dom"/>
</dbReference>
<evidence type="ECO:0000256" key="14">
    <source>
        <dbReference type="ARBA" id="ARBA00022946"/>
    </source>
</evidence>
<dbReference type="HAMAP" id="MF_00041">
    <property type="entry name" value="Cys_tRNA_synth"/>
    <property type="match status" value="1"/>
</dbReference>
<comment type="similarity">
    <text evidence="4">Belongs to the class-I aminoacyl-tRNA synthetase family.</text>
</comment>
<dbReference type="FunFam" id="3.40.50.620:FF:000009">
    <property type="entry name" value="Cysteine--tRNA ligase"/>
    <property type="match status" value="1"/>
</dbReference>
<evidence type="ECO:0000256" key="3">
    <source>
        <dbReference type="ARBA" id="ARBA00004229"/>
    </source>
</evidence>
<evidence type="ECO:0000256" key="4">
    <source>
        <dbReference type="ARBA" id="ARBA00005594"/>
    </source>
</evidence>
<organism evidence="19 20">
    <name type="scientific">Capsicum baccatum</name>
    <name type="common">Peruvian pepper</name>
    <dbReference type="NCBI Taxonomy" id="33114"/>
    <lineage>
        <taxon>Eukaryota</taxon>
        <taxon>Viridiplantae</taxon>
        <taxon>Streptophyta</taxon>
        <taxon>Embryophyta</taxon>
        <taxon>Tracheophyta</taxon>
        <taxon>Spermatophyta</taxon>
        <taxon>Magnoliopsida</taxon>
        <taxon>eudicotyledons</taxon>
        <taxon>Gunneridae</taxon>
        <taxon>Pentapetalae</taxon>
        <taxon>asterids</taxon>
        <taxon>lamiids</taxon>
        <taxon>Solanales</taxon>
        <taxon>Solanaceae</taxon>
        <taxon>Solanoideae</taxon>
        <taxon>Capsiceae</taxon>
        <taxon>Capsicum</taxon>
    </lineage>
</organism>
<dbReference type="AlphaFoldDB" id="A0A2G2XIX7"/>
<keyword evidence="20" id="KW-1185">Reference proteome</keyword>
<evidence type="ECO:0000256" key="12">
    <source>
        <dbReference type="ARBA" id="ARBA00022840"/>
    </source>
</evidence>
<dbReference type="GO" id="GO:0004817">
    <property type="term" value="F:cysteine-tRNA ligase activity"/>
    <property type="evidence" value="ECO:0007669"/>
    <property type="project" value="UniProtKB-EC"/>
</dbReference>
<evidence type="ECO:0000256" key="16">
    <source>
        <dbReference type="ARBA" id="ARBA00023146"/>
    </source>
</evidence>
<evidence type="ECO:0000256" key="10">
    <source>
        <dbReference type="ARBA" id="ARBA00022741"/>
    </source>
</evidence>
<dbReference type="EMBL" id="MLFT02000002">
    <property type="protein sequence ID" value="PHT57440.1"/>
    <property type="molecule type" value="Genomic_DNA"/>
</dbReference>
<evidence type="ECO:0000256" key="6">
    <source>
        <dbReference type="ARBA" id="ARBA00022528"/>
    </source>
</evidence>
<dbReference type="InterPro" id="IPR015273">
    <property type="entry name" value="Cys-tRNA-synt_Ia_DALR"/>
</dbReference>
<comment type="subcellular location">
    <subcellularLocation>
        <location evidence="2">Mitochondrion</location>
    </subcellularLocation>
    <subcellularLocation>
        <location evidence="3">Plastid</location>
        <location evidence="3">Chloroplast</location>
    </subcellularLocation>
</comment>
<dbReference type="Proteomes" id="UP000224567">
    <property type="component" value="Unassembled WGS sequence"/>
</dbReference>
<evidence type="ECO:0000256" key="15">
    <source>
        <dbReference type="ARBA" id="ARBA00023128"/>
    </source>
</evidence>
<evidence type="ECO:0000313" key="20">
    <source>
        <dbReference type="Proteomes" id="UP000224567"/>
    </source>
</evidence>
<evidence type="ECO:0000259" key="18">
    <source>
        <dbReference type="SMART" id="SM00840"/>
    </source>
</evidence>
<sequence length="571" mass="64619">MATLLKCYKPVLPFESRKIPIAAAAAAAFKSFRYYSRTRPTVRCLSTIGNAKSTVEIKVGGTETELRKQQQLWLHNTMSKQKELFIPKVPGKVGMYVCGVTAYDLSHIGHARVYVCFDVLCRYLNYLGYEVNYVRNFTDVDDKIIARANELSEDPIKLSRRFCEEFHQDMSYLHCLPPSVEPRVSDHMPHIIDMIEKILDKGCAYRVDGDVYFSVDKFPEYGKLSGRKLEDNRAGERVAVDARKKHPADFALWKSAKEGEPFWESPWGPGRPGWHIECSAMSAAYLGYTFDIHGGGMDLVFPHHENEIAQSCAACKTSNISYWIHNGFVNIDSEKMSKSSGNFFTIRQVIELYHPLALRLFLIGTHYRSPINYTIVQIESASDRLFYIYQALYDCQILVSQHDKEASWKDSIPAETASCINKFQDEVLSSVSDDLHTPVALAAMSDPLKLINDLLHTRKGKKQALRIESLVALENTIRNVLEILGLVPASYAQALCELKEKALKRAKLTDDQVHQKIIERETARKKKEYDRSDAIRNDLAAVGIALMDSPEGTTWRPAIPLALQEEQVAAP</sequence>
<dbReference type="EC" id="6.1.1.16" evidence="5"/>
<dbReference type="SMART" id="SM00840">
    <property type="entry name" value="DALR_2"/>
    <property type="match status" value="1"/>
</dbReference>
<dbReference type="GO" id="GO:0005524">
    <property type="term" value="F:ATP binding"/>
    <property type="evidence" value="ECO:0007669"/>
    <property type="project" value="UniProtKB-KW"/>
</dbReference>
<dbReference type="GO" id="GO:0005739">
    <property type="term" value="C:mitochondrion"/>
    <property type="evidence" value="ECO:0007669"/>
    <property type="project" value="UniProtKB-SubCell"/>
</dbReference>
<reference evidence="20" key="2">
    <citation type="journal article" date="2017" name="J. Anim. Genet.">
        <title>Multiple reference genome sequences of hot pepper reveal the massive evolution of plant disease resistance genes by retroduplication.</title>
        <authorList>
            <person name="Kim S."/>
            <person name="Park J."/>
            <person name="Yeom S.-I."/>
            <person name="Kim Y.-M."/>
            <person name="Seo E."/>
            <person name="Kim K.-T."/>
            <person name="Kim M.-S."/>
            <person name="Lee J.M."/>
            <person name="Cheong K."/>
            <person name="Shin H.-S."/>
            <person name="Kim S.-B."/>
            <person name="Han K."/>
            <person name="Lee J."/>
            <person name="Park M."/>
            <person name="Lee H.-A."/>
            <person name="Lee H.-Y."/>
            <person name="Lee Y."/>
            <person name="Oh S."/>
            <person name="Lee J.H."/>
            <person name="Choi E."/>
            <person name="Choi E."/>
            <person name="Lee S.E."/>
            <person name="Jeon J."/>
            <person name="Kim H."/>
            <person name="Choi G."/>
            <person name="Song H."/>
            <person name="Lee J."/>
            <person name="Lee S.-C."/>
            <person name="Kwon J.-K."/>
            <person name="Lee H.-Y."/>
            <person name="Koo N."/>
            <person name="Hong Y."/>
            <person name="Kim R.W."/>
            <person name="Kang W.-H."/>
            <person name="Huh J.H."/>
            <person name="Kang B.-C."/>
            <person name="Yang T.-J."/>
            <person name="Lee Y.-H."/>
            <person name="Bennetzen J.L."/>
            <person name="Choi D."/>
        </authorList>
    </citation>
    <scope>NUCLEOTIDE SEQUENCE [LARGE SCALE GENOMIC DNA]</scope>
    <source>
        <strain evidence="20">cv. PBC81</strain>
    </source>
</reference>
<dbReference type="InterPro" id="IPR056411">
    <property type="entry name" value="CysS_C"/>
</dbReference>
<accession>A0A2G2XIX7</accession>
<dbReference type="GO" id="GO:0046872">
    <property type="term" value="F:metal ion binding"/>
    <property type="evidence" value="ECO:0007669"/>
    <property type="project" value="UniProtKB-KW"/>
</dbReference>
<keyword evidence="6" id="KW-0150">Chloroplast</keyword>
<dbReference type="NCBIfam" id="TIGR00435">
    <property type="entry name" value="cysS"/>
    <property type="match status" value="1"/>
</dbReference>
<dbReference type="Pfam" id="PF23493">
    <property type="entry name" value="CysS_C"/>
    <property type="match status" value="1"/>
</dbReference>
<dbReference type="PRINTS" id="PR00983">
    <property type="entry name" value="TRNASYNTHCYS"/>
</dbReference>
<dbReference type="OrthoDB" id="438179at2759"/>
<evidence type="ECO:0000256" key="7">
    <source>
        <dbReference type="ARBA" id="ARBA00022598"/>
    </source>
</evidence>
<dbReference type="Gene3D" id="3.40.50.620">
    <property type="entry name" value="HUPs"/>
    <property type="match status" value="1"/>
</dbReference>
<feature type="domain" description="Cysteinyl-tRNA synthetase class Ia DALR" evidence="18">
    <location>
        <begin position="426"/>
        <end position="495"/>
    </location>
</feature>
<evidence type="ECO:0000256" key="8">
    <source>
        <dbReference type="ARBA" id="ARBA00022640"/>
    </source>
</evidence>
<keyword evidence="9" id="KW-0479">Metal-binding</keyword>
<evidence type="ECO:0000256" key="9">
    <source>
        <dbReference type="ARBA" id="ARBA00022723"/>
    </source>
</evidence>
<name>A0A2G2XIX7_CAPBA</name>
<evidence type="ECO:0000256" key="11">
    <source>
        <dbReference type="ARBA" id="ARBA00022833"/>
    </source>
</evidence>
<dbReference type="Gene3D" id="1.20.120.1910">
    <property type="entry name" value="Cysteine-tRNA ligase, C-terminal anti-codon recognition domain"/>
    <property type="match status" value="1"/>
</dbReference>
<evidence type="ECO:0000256" key="2">
    <source>
        <dbReference type="ARBA" id="ARBA00004173"/>
    </source>
</evidence>